<dbReference type="AlphaFoldDB" id="A0AAW2CQQ4"/>
<dbReference type="Gene3D" id="3.90.79.10">
    <property type="entry name" value="Nucleoside Triphosphate Pyrophosphohydrolase"/>
    <property type="match status" value="2"/>
</dbReference>
<evidence type="ECO:0000256" key="1">
    <source>
        <dbReference type="ARBA" id="ARBA00005582"/>
    </source>
</evidence>
<dbReference type="PANTHER" id="PTHR13994:SF30">
    <property type="entry name" value="NUDIX HYDROLASE 10"/>
    <property type="match status" value="1"/>
</dbReference>
<reference evidence="5 6" key="1">
    <citation type="submission" date="2024-01" db="EMBL/GenBank/DDBJ databases">
        <title>A telomere-to-telomere, gap-free genome of sweet tea (Lithocarpus litseifolius).</title>
        <authorList>
            <person name="Zhou J."/>
        </authorList>
    </citation>
    <scope>NUCLEOTIDE SEQUENCE [LARGE SCALE GENOMIC DNA]</scope>
    <source>
        <strain evidence="5">Zhou-2022a</strain>
        <tissue evidence="5">Leaf</tissue>
    </source>
</reference>
<keyword evidence="6" id="KW-1185">Reference proteome</keyword>
<dbReference type="InterPro" id="IPR015797">
    <property type="entry name" value="NUDIX_hydrolase-like_dom_sf"/>
</dbReference>
<name>A0AAW2CQQ4_9ROSI</name>
<dbReference type="CDD" id="cd04670">
    <property type="entry name" value="NUDIX_ASFGF2_Nudt6"/>
    <property type="match status" value="1"/>
</dbReference>
<dbReference type="FunFam" id="3.40.630.30:FF:000016">
    <property type="entry name" value="nudix hydrolase 2"/>
    <property type="match status" value="1"/>
</dbReference>
<dbReference type="PROSITE" id="PS51462">
    <property type="entry name" value="NUDIX"/>
    <property type="match status" value="1"/>
</dbReference>
<dbReference type="InterPro" id="IPR040618">
    <property type="entry name" value="Pre-Nudix"/>
</dbReference>
<feature type="domain" description="Nudix hydrolase" evidence="4">
    <location>
        <begin position="108"/>
        <end position="266"/>
    </location>
</feature>
<dbReference type="InterPro" id="IPR000086">
    <property type="entry name" value="NUDIX_hydrolase_dom"/>
</dbReference>
<evidence type="ECO:0000313" key="6">
    <source>
        <dbReference type="Proteomes" id="UP001459277"/>
    </source>
</evidence>
<dbReference type="InterPro" id="IPR003293">
    <property type="entry name" value="Nudix_hydrolase6-like"/>
</dbReference>
<comment type="similarity">
    <text evidence="1 3">Belongs to the Nudix hydrolase family.</text>
</comment>
<dbReference type="InterPro" id="IPR020084">
    <property type="entry name" value="NUDIX_hydrolase_CS"/>
</dbReference>
<dbReference type="PROSITE" id="PS00893">
    <property type="entry name" value="NUDIX_BOX"/>
    <property type="match status" value="1"/>
</dbReference>
<evidence type="ECO:0000259" key="4">
    <source>
        <dbReference type="PROSITE" id="PS51462"/>
    </source>
</evidence>
<dbReference type="PRINTS" id="PR00502">
    <property type="entry name" value="NUDIXFAMILY"/>
</dbReference>
<dbReference type="SUPFAM" id="SSF55811">
    <property type="entry name" value="Nudix"/>
    <property type="match status" value="1"/>
</dbReference>
<gene>
    <name evidence="5" type="ORF">SO802_014317</name>
</gene>
<evidence type="ECO:0000313" key="5">
    <source>
        <dbReference type="EMBL" id="KAL0000536.1"/>
    </source>
</evidence>
<dbReference type="Pfam" id="PF18290">
    <property type="entry name" value="Nudix_hydro"/>
    <property type="match status" value="1"/>
</dbReference>
<keyword evidence="2 3" id="KW-0378">Hydrolase</keyword>
<dbReference type="GO" id="GO:0035529">
    <property type="term" value="F:NADH pyrophosphatase activity"/>
    <property type="evidence" value="ECO:0007669"/>
    <property type="project" value="TreeGrafter"/>
</dbReference>
<sequence length="266" mass="29764">MMVSNEVCENGGEHVGLLPATNDDHGGVIVDIEEAMDAKVFVTLLRDSISAWRQQGKKGIWIKLPIGLVNLVEPTVKEGFRYHHAEPTYLMLVRWIPETTDTIPANASHRVVIGAIVLNDKRELLVVQEKSGKLKGMGVWKIPTGVVDEGENIKEAAVREVKEETGVRKSDLFFICMMRPLSSDIKKQDLEIEAAQWMPFEEYAAQPVAQDHQLYKYIAELCLAKEQGDYTGLSPVPITSIFNNDLSYLYLNSQHLNQSPVSSDQS</sequence>
<organism evidence="5 6">
    <name type="scientific">Lithocarpus litseifolius</name>
    <dbReference type="NCBI Taxonomy" id="425828"/>
    <lineage>
        <taxon>Eukaryota</taxon>
        <taxon>Viridiplantae</taxon>
        <taxon>Streptophyta</taxon>
        <taxon>Embryophyta</taxon>
        <taxon>Tracheophyta</taxon>
        <taxon>Spermatophyta</taxon>
        <taxon>Magnoliopsida</taxon>
        <taxon>eudicotyledons</taxon>
        <taxon>Gunneridae</taxon>
        <taxon>Pentapetalae</taxon>
        <taxon>rosids</taxon>
        <taxon>fabids</taxon>
        <taxon>Fagales</taxon>
        <taxon>Fagaceae</taxon>
        <taxon>Lithocarpus</taxon>
    </lineage>
</organism>
<dbReference type="EMBL" id="JAZDWU010000005">
    <property type="protein sequence ID" value="KAL0000536.1"/>
    <property type="molecule type" value="Genomic_DNA"/>
</dbReference>
<dbReference type="Pfam" id="PF00293">
    <property type="entry name" value="NUDIX"/>
    <property type="match status" value="1"/>
</dbReference>
<accession>A0AAW2CQQ4</accession>
<dbReference type="InterPro" id="IPR020476">
    <property type="entry name" value="Nudix_hydrolase"/>
</dbReference>
<evidence type="ECO:0000256" key="2">
    <source>
        <dbReference type="ARBA" id="ARBA00022801"/>
    </source>
</evidence>
<proteinExistence type="inferred from homology"/>
<dbReference type="Proteomes" id="UP001459277">
    <property type="component" value="Unassembled WGS sequence"/>
</dbReference>
<dbReference type="GO" id="GO:0047631">
    <property type="term" value="F:ADP-ribose diphosphatase activity"/>
    <property type="evidence" value="ECO:0007669"/>
    <property type="project" value="TreeGrafter"/>
</dbReference>
<dbReference type="PANTHER" id="PTHR13994">
    <property type="entry name" value="NUDIX HYDROLASE RELATED"/>
    <property type="match status" value="1"/>
</dbReference>
<protein>
    <recommendedName>
        <fullName evidence="4">Nudix hydrolase domain-containing protein</fullName>
    </recommendedName>
</protein>
<comment type="caution">
    <text evidence="5">The sequence shown here is derived from an EMBL/GenBank/DDBJ whole genome shotgun (WGS) entry which is preliminary data.</text>
</comment>
<dbReference type="Gene3D" id="3.40.630.30">
    <property type="match status" value="1"/>
</dbReference>
<evidence type="ECO:0000256" key="3">
    <source>
        <dbReference type="RuleBase" id="RU003476"/>
    </source>
</evidence>
<dbReference type="GO" id="GO:0051287">
    <property type="term" value="F:NAD binding"/>
    <property type="evidence" value="ECO:0007669"/>
    <property type="project" value="TreeGrafter"/>
</dbReference>